<dbReference type="RefSeq" id="WP_380599974.1">
    <property type="nucleotide sequence ID" value="NZ_JBHSDU010000003.1"/>
</dbReference>
<feature type="transmembrane region" description="Helical" evidence="5">
    <location>
        <begin position="287"/>
        <end position="306"/>
    </location>
</feature>
<feature type="transmembrane region" description="Helical" evidence="5">
    <location>
        <begin position="33"/>
        <end position="58"/>
    </location>
</feature>
<gene>
    <name evidence="7" type="ORF">ACFPN2_20760</name>
</gene>
<dbReference type="InterPro" id="IPR036259">
    <property type="entry name" value="MFS_trans_sf"/>
</dbReference>
<feature type="transmembrane region" description="Helical" evidence="5">
    <location>
        <begin position="247"/>
        <end position="272"/>
    </location>
</feature>
<name>A0ABV8SWR2_9GAMM</name>
<dbReference type="PANTHER" id="PTHR23528">
    <property type="match status" value="1"/>
</dbReference>
<keyword evidence="4 5" id="KW-0472">Membrane</keyword>
<feature type="transmembrane region" description="Helical" evidence="5">
    <location>
        <begin position="130"/>
        <end position="155"/>
    </location>
</feature>
<feature type="transmembrane region" description="Helical" evidence="5">
    <location>
        <begin position="167"/>
        <end position="189"/>
    </location>
</feature>
<proteinExistence type="predicted"/>
<dbReference type="Pfam" id="PF07690">
    <property type="entry name" value="MFS_1"/>
    <property type="match status" value="1"/>
</dbReference>
<feature type="transmembrane region" description="Helical" evidence="5">
    <location>
        <begin position="195"/>
        <end position="214"/>
    </location>
</feature>
<dbReference type="EMBL" id="JBHSDU010000003">
    <property type="protein sequence ID" value="MFC4311545.1"/>
    <property type="molecule type" value="Genomic_DNA"/>
</dbReference>
<feature type="transmembrane region" description="Helical" evidence="5">
    <location>
        <begin position="342"/>
        <end position="363"/>
    </location>
</feature>
<evidence type="ECO:0000256" key="2">
    <source>
        <dbReference type="ARBA" id="ARBA00022692"/>
    </source>
</evidence>
<dbReference type="PROSITE" id="PS00216">
    <property type="entry name" value="SUGAR_TRANSPORT_1"/>
    <property type="match status" value="1"/>
</dbReference>
<evidence type="ECO:0000313" key="7">
    <source>
        <dbReference type="EMBL" id="MFC4311545.1"/>
    </source>
</evidence>
<evidence type="ECO:0000259" key="6">
    <source>
        <dbReference type="PROSITE" id="PS50850"/>
    </source>
</evidence>
<dbReference type="InterPro" id="IPR020846">
    <property type="entry name" value="MFS_dom"/>
</dbReference>
<dbReference type="InterPro" id="IPR011701">
    <property type="entry name" value="MFS"/>
</dbReference>
<dbReference type="PANTHER" id="PTHR23528:SF1">
    <property type="entry name" value="MAJOR FACILITATOR SUPERFAMILY (MFS) PROFILE DOMAIN-CONTAINING PROTEIN"/>
    <property type="match status" value="1"/>
</dbReference>
<reference evidence="8" key="1">
    <citation type="journal article" date="2019" name="Int. J. Syst. Evol. Microbiol.">
        <title>The Global Catalogue of Microorganisms (GCM) 10K type strain sequencing project: providing services to taxonomists for standard genome sequencing and annotation.</title>
        <authorList>
            <consortium name="The Broad Institute Genomics Platform"/>
            <consortium name="The Broad Institute Genome Sequencing Center for Infectious Disease"/>
            <person name="Wu L."/>
            <person name="Ma J."/>
        </authorList>
    </citation>
    <scope>NUCLEOTIDE SEQUENCE [LARGE SCALE GENOMIC DNA]</scope>
    <source>
        <strain evidence="8">CGMCC 1.10759</strain>
    </source>
</reference>
<feature type="transmembrane region" description="Helical" evidence="5">
    <location>
        <begin position="318"/>
        <end position="336"/>
    </location>
</feature>
<feature type="domain" description="Major facilitator superfamily (MFS) profile" evidence="6">
    <location>
        <begin position="36"/>
        <end position="438"/>
    </location>
</feature>
<feature type="transmembrane region" description="Helical" evidence="5">
    <location>
        <begin position="412"/>
        <end position="432"/>
    </location>
</feature>
<dbReference type="Proteomes" id="UP001595904">
    <property type="component" value="Unassembled WGS sequence"/>
</dbReference>
<evidence type="ECO:0000256" key="5">
    <source>
        <dbReference type="SAM" id="Phobius"/>
    </source>
</evidence>
<accession>A0ABV8SWR2</accession>
<dbReference type="InterPro" id="IPR005829">
    <property type="entry name" value="Sugar_transporter_CS"/>
</dbReference>
<keyword evidence="2 5" id="KW-0812">Transmembrane</keyword>
<evidence type="ECO:0000313" key="8">
    <source>
        <dbReference type="Proteomes" id="UP001595904"/>
    </source>
</evidence>
<dbReference type="SUPFAM" id="SSF103473">
    <property type="entry name" value="MFS general substrate transporter"/>
    <property type="match status" value="1"/>
</dbReference>
<comment type="caution">
    <text evidence="7">The sequence shown here is derived from an EMBL/GenBank/DDBJ whole genome shotgun (WGS) entry which is preliminary data.</text>
</comment>
<comment type="subcellular location">
    <subcellularLocation>
        <location evidence="1">Membrane</location>
        <topology evidence="1">Multi-pass membrane protein</topology>
    </subcellularLocation>
</comment>
<keyword evidence="8" id="KW-1185">Reference proteome</keyword>
<feature type="transmembrane region" description="Helical" evidence="5">
    <location>
        <begin position="107"/>
        <end position="124"/>
    </location>
</feature>
<sequence>MSSVLTDPVSSGAAPAQQAAVDTYAHVSGSRRWLLLGSLTTVFFILLALYCAVLSVLLPNQIQAIDPANKARDLAIVFAVTSIFSTLTTPIAGALSDRTRSRWGRRTPWIAVGAVVGALCLFAASQMRQLWSITFFWVGATVALNSMQAALTTIVADRFPEKERGTVSGFVGAGMTAGGTIGIVVAGYMASTLTLAYLLFAVAIAVGCVAFVLLNPEPRYHGAAPSSMQLGAFFKSFWISPRQHPDFAWAFCGRFAIYMGYQGIVTYLLYILQDYIGLSLDNANRMIATLSTVTFIALVIAGLGSGLLSDAIGRRKPLVFLSSLIMGIALTVPLVLDTVPGMLWYAALMGIGYGAFMSVDMALMTQVLPKSLSGEGSESTGKDLGILTSAVNVPQILSPVWCAWLLNLSGNNYQWLFISAMVFVFAGSFFVLPIKSVR</sequence>
<evidence type="ECO:0000256" key="3">
    <source>
        <dbReference type="ARBA" id="ARBA00022989"/>
    </source>
</evidence>
<dbReference type="Gene3D" id="1.20.1250.20">
    <property type="entry name" value="MFS general substrate transporter like domains"/>
    <property type="match status" value="2"/>
</dbReference>
<organism evidence="7 8">
    <name type="scientific">Steroidobacter flavus</name>
    <dbReference type="NCBI Taxonomy" id="1842136"/>
    <lineage>
        <taxon>Bacteria</taxon>
        <taxon>Pseudomonadati</taxon>
        <taxon>Pseudomonadota</taxon>
        <taxon>Gammaproteobacteria</taxon>
        <taxon>Steroidobacterales</taxon>
        <taxon>Steroidobacteraceae</taxon>
        <taxon>Steroidobacter</taxon>
    </lineage>
</organism>
<feature type="transmembrane region" description="Helical" evidence="5">
    <location>
        <begin position="74"/>
        <end position="95"/>
    </location>
</feature>
<dbReference type="PROSITE" id="PS50850">
    <property type="entry name" value="MFS"/>
    <property type="match status" value="1"/>
</dbReference>
<evidence type="ECO:0000256" key="4">
    <source>
        <dbReference type="ARBA" id="ARBA00023136"/>
    </source>
</evidence>
<protein>
    <submittedName>
        <fullName evidence="7">MFS transporter</fullName>
    </submittedName>
</protein>
<keyword evidence="3 5" id="KW-1133">Transmembrane helix</keyword>
<evidence type="ECO:0000256" key="1">
    <source>
        <dbReference type="ARBA" id="ARBA00004141"/>
    </source>
</evidence>